<evidence type="ECO:0000256" key="2">
    <source>
        <dbReference type="ARBA" id="ARBA00007005"/>
    </source>
</evidence>
<evidence type="ECO:0000256" key="3">
    <source>
        <dbReference type="ARBA" id="ARBA00022832"/>
    </source>
</evidence>
<proteinExistence type="inferred from homology"/>
<dbReference type="Gene3D" id="3.40.50.720">
    <property type="entry name" value="NAD(P)-binding Rossmann-like Domain"/>
    <property type="match status" value="1"/>
</dbReference>
<dbReference type="AlphaFoldDB" id="A0A3E0X0Q9"/>
<evidence type="ECO:0000256" key="4">
    <source>
        <dbReference type="ARBA" id="ARBA00022963"/>
    </source>
</evidence>
<dbReference type="InterPro" id="IPR006176">
    <property type="entry name" value="3-OHacyl-CoA_DH_NAD-bd"/>
</dbReference>
<dbReference type="GO" id="GO:0016509">
    <property type="term" value="F:long-chain (3S)-3-hydroxyacyl-CoA dehydrogenase (NAD+) activity"/>
    <property type="evidence" value="ECO:0007669"/>
    <property type="project" value="TreeGrafter"/>
</dbReference>
<dbReference type="OrthoDB" id="5389341at2"/>
<evidence type="ECO:0000259" key="11">
    <source>
        <dbReference type="Pfam" id="PF00725"/>
    </source>
</evidence>
<keyword evidence="7" id="KW-0443">Lipid metabolism</keyword>
<dbReference type="InterPro" id="IPR036291">
    <property type="entry name" value="NAD(P)-bd_dom_sf"/>
</dbReference>
<evidence type="ECO:0000256" key="9">
    <source>
        <dbReference type="ARBA" id="ARBA00023268"/>
    </source>
</evidence>
<comment type="similarity">
    <text evidence="2">In the central section; belongs to the 3-hydroxyacyl-CoA dehydrogenase family.</text>
</comment>
<dbReference type="Pfam" id="PF00725">
    <property type="entry name" value="3HCDH"/>
    <property type="match status" value="1"/>
</dbReference>
<comment type="pathway">
    <text evidence="1">Lipid metabolism; fatty acid beta-oxidation.</text>
</comment>
<keyword evidence="9" id="KW-0511">Multifunctional enzyme</keyword>
<keyword evidence="8" id="KW-0456">Lyase</keyword>
<dbReference type="Proteomes" id="UP000256763">
    <property type="component" value="Unassembled WGS sequence"/>
</dbReference>
<evidence type="ECO:0000256" key="6">
    <source>
        <dbReference type="ARBA" id="ARBA00023027"/>
    </source>
</evidence>
<dbReference type="InterPro" id="IPR001753">
    <property type="entry name" value="Enoyl-CoA_hydra/iso"/>
</dbReference>
<dbReference type="Gene3D" id="3.90.226.10">
    <property type="entry name" value="2-enoyl-CoA Hydratase, Chain A, domain 1"/>
    <property type="match status" value="1"/>
</dbReference>
<evidence type="ECO:0000256" key="10">
    <source>
        <dbReference type="ARBA" id="ARBA00049556"/>
    </source>
</evidence>
<accession>A0A3E0X0Q9</accession>
<keyword evidence="5" id="KW-0560">Oxidoreductase</keyword>
<evidence type="ECO:0000256" key="1">
    <source>
        <dbReference type="ARBA" id="ARBA00005005"/>
    </source>
</evidence>
<name>A0A3E0X0Q9_9GAMM</name>
<dbReference type="InterPro" id="IPR006108">
    <property type="entry name" value="3HC_DH_C"/>
</dbReference>
<organism evidence="13 14">
    <name type="scientific">Alkalilimnicola ehrlichii</name>
    <dbReference type="NCBI Taxonomy" id="351052"/>
    <lineage>
        <taxon>Bacteria</taxon>
        <taxon>Pseudomonadati</taxon>
        <taxon>Pseudomonadota</taxon>
        <taxon>Gammaproteobacteria</taxon>
        <taxon>Chromatiales</taxon>
        <taxon>Ectothiorhodospiraceae</taxon>
        <taxon>Alkalilimnicola</taxon>
    </lineage>
</organism>
<dbReference type="InterPro" id="IPR050136">
    <property type="entry name" value="FA_oxidation_alpha_subunit"/>
</dbReference>
<keyword evidence="6" id="KW-0520">NAD</keyword>
<dbReference type="SUPFAM" id="SSF52096">
    <property type="entry name" value="ClpP/crotonase"/>
    <property type="match status" value="1"/>
</dbReference>
<dbReference type="InterPro" id="IPR008927">
    <property type="entry name" value="6-PGluconate_DH-like_C_sf"/>
</dbReference>
<evidence type="ECO:0000313" key="14">
    <source>
        <dbReference type="Proteomes" id="UP000256763"/>
    </source>
</evidence>
<feature type="domain" description="3-hydroxyacyl-CoA dehydrogenase NAD binding" evidence="12">
    <location>
        <begin position="311"/>
        <end position="483"/>
    </location>
</feature>
<dbReference type="RefSeq" id="WP_116301020.1">
    <property type="nucleotide sequence ID" value="NZ_NFZV01000002.1"/>
</dbReference>
<evidence type="ECO:0000259" key="12">
    <source>
        <dbReference type="Pfam" id="PF02737"/>
    </source>
</evidence>
<gene>
    <name evidence="13" type="ORF">CAL65_03710</name>
</gene>
<feature type="domain" description="3-hydroxyacyl-CoA dehydrogenase C-terminal" evidence="11">
    <location>
        <begin position="489"/>
        <end position="579"/>
    </location>
</feature>
<comment type="caution">
    <text evidence="13">The sequence shown here is derived from an EMBL/GenBank/DDBJ whole genome shotgun (WGS) entry which is preliminary data.</text>
</comment>
<dbReference type="PANTHER" id="PTHR43612">
    <property type="entry name" value="TRIFUNCTIONAL ENZYME SUBUNIT ALPHA"/>
    <property type="match status" value="1"/>
</dbReference>
<evidence type="ECO:0000256" key="5">
    <source>
        <dbReference type="ARBA" id="ARBA00023002"/>
    </source>
</evidence>
<sequence length="681" mass="74021">MAQHLKHWRTRRDIDDILWIRYQGPHDDTNLLTQAGIDELIRLIDELSDDDSYSGLVFLPDPQRGFIAGTDREVLEAVQASEAPLPHIQALQARLQKLAQLSIPTVAAIHGTCFSGGLEIALACRYRVATDAAETRLGFPDISALELHPCWGGTVRLPQLIGEARGLPMLIDAEVIDTVEARRIGLVDQRVPSHQLRTAARRLVLRQPRSQQQAGIAAQVSKLALFRQGLLRRLRLNAAQQYDPQHNPAPFAILDLEEAASGDIGARLQAEAESFVKLALSDTTRNLLRLDRHKQRLEALGQIGKAEGIRHVHVVGAGTMGSAIAAWCALKGLKVTLQDAVPRHIAAAIRHAVPHFQAQLGAEPLVAAALDRLQPDPSGYGLVQADVVLEAVTEEVEVKKTLLRNLEPHIKPDAIIGSNTSSIPLETLAESLDNPSRLVGIHFFNPLVQRPLVEVAAGKQTSRATLNKARGFVGLIDRLPLPVAGNPGLLINRVINAYLLEGMTMADEGLAPTLIDQSARGFGMALGPLELADRIGLDVCLQVARSLAEHGGGEVPDTLAIHVAAGRLGSKSGRGFYEYKQKRAVKLAPDPDHTSRDDITDRPIYRLLNEAVRCLREGIVEDADLLDVGLTLSTGFPGFRGGPIHYVCQRGADASAHRLGELASYYGERFEPDEGWKTLCG</sequence>
<evidence type="ECO:0000256" key="7">
    <source>
        <dbReference type="ARBA" id="ARBA00023098"/>
    </source>
</evidence>
<evidence type="ECO:0000313" key="13">
    <source>
        <dbReference type="EMBL" id="RFA39010.1"/>
    </source>
</evidence>
<dbReference type="GO" id="GO:0006635">
    <property type="term" value="P:fatty acid beta-oxidation"/>
    <property type="evidence" value="ECO:0007669"/>
    <property type="project" value="UniProtKB-UniPathway"/>
</dbReference>
<dbReference type="EMBL" id="NFZW01000002">
    <property type="protein sequence ID" value="RFA39010.1"/>
    <property type="molecule type" value="Genomic_DNA"/>
</dbReference>
<comment type="catalytic activity">
    <reaction evidence="10">
        <text>a (3S)-3-hydroxyacyl-CoA + NAD(+) = a 3-oxoacyl-CoA + NADH + H(+)</text>
        <dbReference type="Rhea" id="RHEA:22432"/>
        <dbReference type="ChEBI" id="CHEBI:15378"/>
        <dbReference type="ChEBI" id="CHEBI:57318"/>
        <dbReference type="ChEBI" id="CHEBI:57540"/>
        <dbReference type="ChEBI" id="CHEBI:57945"/>
        <dbReference type="ChEBI" id="CHEBI:90726"/>
        <dbReference type="EC" id="1.1.1.35"/>
    </reaction>
</comment>
<dbReference type="Gene3D" id="1.10.1040.50">
    <property type="match status" value="1"/>
</dbReference>
<dbReference type="Pfam" id="PF00378">
    <property type="entry name" value="ECH_1"/>
    <property type="match status" value="1"/>
</dbReference>
<evidence type="ECO:0000256" key="8">
    <source>
        <dbReference type="ARBA" id="ARBA00023239"/>
    </source>
</evidence>
<keyword evidence="14" id="KW-1185">Reference proteome</keyword>
<keyword evidence="4" id="KW-0442">Lipid degradation</keyword>
<dbReference type="CDD" id="cd06558">
    <property type="entry name" value="crotonase-like"/>
    <property type="match status" value="1"/>
</dbReference>
<dbReference type="GO" id="GO:0070403">
    <property type="term" value="F:NAD+ binding"/>
    <property type="evidence" value="ECO:0007669"/>
    <property type="project" value="InterPro"/>
</dbReference>
<dbReference type="Pfam" id="PF02737">
    <property type="entry name" value="3HCDH_N"/>
    <property type="match status" value="1"/>
</dbReference>
<keyword evidence="3" id="KW-0276">Fatty acid metabolism</keyword>
<dbReference type="SUPFAM" id="SSF48179">
    <property type="entry name" value="6-phosphogluconate dehydrogenase C-terminal domain-like"/>
    <property type="match status" value="2"/>
</dbReference>
<dbReference type="UniPathway" id="UPA00659"/>
<dbReference type="SUPFAM" id="SSF51735">
    <property type="entry name" value="NAD(P)-binding Rossmann-fold domains"/>
    <property type="match status" value="1"/>
</dbReference>
<reference evidence="14" key="1">
    <citation type="submission" date="2017-05" db="EMBL/GenBank/DDBJ databases">
        <authorList>
            <person name="Sharma S."/>
            <person name="Sidhu C."/>
            <person name="Pinnaka A.K."/>
        </authorList>
    </citation>
    <scope>NUCLEOTIDE SEQUENCE [LARGE SCALE GENOMIC DNA]</scope>
    <source>
        <strain evidence="14">AK93</strain>
    </source>
</reference>
<dbReference type="GO" id="GO:0004300">
    <property type="term" value="F:enoyl-CoA hydratase activity"/>
    <property type="evidence" value="ECO:0007669"/>
    <property type="project" value="TreeGrafter"/>
</dbReference>
<dbReference type="PANTHER" id="PTHR43612:SF3">
    <property type="entry name" value="TRIFUNCTIONAL ENZYME SUBUNIT ALPHA, MITOCHONDRIAL"/>
    <property type="match status" value="1"/>
</dbReference>
<dbReference type="InterPro" id="IPR029045">
    <property type="entry name" value="ClpP/crotonase-like_dom_sf"/>
</dbReference>
<protein>
    <submittedName>
        <fullName evidence="13">Uncharacterized protein</fullName>
    </submittedName>
</protein>